<keyword evidence="16 21" id="KW-0472">Membrane</keyword>
<dbReference type="GO" id="GO:0005391">
    <property type="term" value="F:P-type sodium:potassium-exchanging transporter activity"/>
    <property type="evidence" value="ECO:0007669"/>
    <property type="project" value="UniProtKB-EC"/>
</dbReference>
<keyword evidence="25" id="KW-1185">Reference proteome</keyword>
<dbReference type="PRINTS" id="PR00119">
    <property type="entry name" value="CATATPASE"/>
</dbReference>
<dbReference type="InterPro" id="IPR036412">
    <property type="entry name" value="HAD-like_sf"/>
</dbReference>
<dbReference type="SUPFAM" id="SSF56784">
    <property type="entry name" value="HAD-like"/>
    <property type="match status" value="1"/>
</dbReference>
<dbReference type="Gene3D" id="3.40.50.1000">
    <property type="entry name" value="HAD superfamily/HAD-like"/>
    <property type="match status" value="1"/>
</dbReference>
<evidence type="ECO:0000256" key="11">
    <source>
        <dbReference type="ARBA" id="ARBA00022958"/>
    </source>
</evidence>
<keyword evidence="9 21" id="KW-0547">Nucleotide-binding</keyword>
<feature type="transmembrane region" description="Helical" evidence="21">
    <location>
        <begin position="116"/>
        <end position="136"/>
    </location>
</feature>
<evidence type="ECO:0000256" key="21">
    <source>
        <dbReference type="RuleBase" id="RU362084"/>
    </source>
</evidence>
<dbReference type="AlphaFoldDB" id="A0A7R9BK02"/>
<feature type="transmembrane region" description="Helical" evidence="21">
    <location>
        <begin position="772"/>
        <end position="795"/>
    </location>
</feature>
<dbReference type="FunFam" id="3.40.50.1000:FF:000083">
    <property type="entry name" value="Sodium/potassium-transporting ATPase subunit alpha"/>
    <property type="match status" value="1"/>
</dbReference>
<dbReference type="GO" id="GO:1990573">
    <property type="term" value="P:potassium ion import across plasma membrane"/>
    <property type="evidence" value="ECO:0007669"/>
    <property type="project" value="TreeGrafter"/>
</dbReference>
<dbReference type="SMART" id="SM00831">
    <property type="entry name" value="Cation_ATPase_N"/>
    <property type="match status" value="1"/>
</dbReference>
<evidence type="ECO:0000256" key="4">
    <source>
        <dbReference type="ARBA" id="ARBA00022475"/>
    </source>
</evidence>
<dbReference type="InterPro" id="IPR006068">
    <property type="entry name" value="ATPase_P-typ_cation-transptr_C"/>
</dbReference>
<dbReference type="GO" id="GO:0036376">
    <property type="term" value="P:sodium ion export across plasma membrane"/>
    <property type="evidence" value="ECO:0007669"/>
    <property type="project" value="TreeGrafter"/>
</dbReference>
<evidence type="ECO:0000256" key="9">
    <source>
        <dbReference type="ARBA" id="ARBA00022741"/>
    </source>
</evidence>
<comment type="subunit">
    <text evidence="19">The sodium/potassium-transporting ATPase is composed of a catalytic alpha subunit, an auxiliary non-catalytic beta subunit and an additional regulatory subunit.</text>
</comment>
<dbReference type="SFLD" id="SFLDS00003">
    <property type="entry name" value="Haloacid_Dehalogenase"/>
    <property type="match status" value="1"/>
</dbReference>
<dbReference type="InterPro" id="IPR044492">
    <property type="entry name" value="P_typ_ATPase_HD_dom"/>
</dbReference>
<dbReference type="Pfam" id="PF00122">
    <property type="entry name" value="E1-E2_ATPase"/>
    <property type="match status" value="1"/>
</dbReference>
<dbReference type="EMBL" id="CAJPEX010000379">
    <property type="protein sequence ID" value="CAG0915389.1"/>
    <property type="molecule type" value="Genomic_DNA"/>
</dbReference>
<gene>
    <name evidence="24" type="ORF">NMOB1V02_LOCUS3037</name>
</gene>
<dbReference type="Pfam" id="PF00689">
    <property type="entry name" value="Cation_ATPase_C"/>
    <property type="match status" value="1"/>
</dbReference>
<evidence type="ECO:0000256" key="3">
    <source>
        <dbReference type="ARBA" id="ARBA00022448"/>
    </source>
</evidence>
<feature type="transmembrane region" description="Helical" evidence="21">
    <location>
        <begin position="308"/>
        <end position="331"/>
    </location>
</feature>
<feature type="region of interest" description="Disordered" evidence="22">
    <location>
        <begin position="1"/>
        <end position="21"/>
    </location>
</feature>
<dbReference type="NCBIfam" id="TIGR01106">
    <property type="entry name" value="ATPase-IIC_X-K"/>
    <property type="match status" value="1"/>
</dbReference>
<dbReference type="PANTHER" id="PTHR43294:SF21">
    <property type="entry name" value="CATION TRANSPORTING ATPASE"/>
    <property type="match status" value="1"/>
</dbReference>
<dbReference type="FunFam" id="2.70.150.10:FF:000003">
    <property type="entry name" value="Sodium/potassium-transporting ATPase subunit alpha"/>
    <property type="match status" value="1"/>
</dbReference>
<evidence type="ECO:0000256" key="6">
    <source>
        <dbReference type="ARBA" id="ARBA00022553"/>
    </source>
</evidence>
<keyword evidence="12" id="KW-1278">Translocase</keyword>
<dbReference type="EMBL" id="OA882416">
    <property type="protein sequence ID" value="CAD7275237.1"/>
    <property type="molecule type" value="Genomic_DNA"/>
</dbReference>
<evidence type="ECO:0000256" key="18">
    <source>
        <dbReference type="ARBA" id="ARBA00037422"/>
    </source>
</evidence>
<keyword evidence="13 21" id="KW-1133">Transmembrane helix</keyword>
<evidence type="ECO:0000256" key="7">
    <source>
        <dbReference type="ARBA" id="ARBA00022607"/>
    </source>
</evidence>
<comment type="similarity">
    <text evidence="2 21">Belongs to the cation transport ATPase (P-type) (TC 3.A.3) family. Type IIC subfamily.</text>
</comment>
<dbReference type="GO" id="GO:0030007">
    <property type="term" value="P:intracellular potassium ion homeostasis"/>
    <property type="evidence" value="ECO:0007669"/>
    <property type="project" value="TreeGrafter"/>
</dbReference>
<dbReference type="InterPro" id="IPR050510">
    <property type="entry name" value="Cation_transp_ATPase_P-type"/>
</dbReference>
<evidence type="ECO:0000256" key="20">
    <source>
        <dbReference type="ARBA" id="ARBA00049388"/>
    </source>
</evidence>
<keyword evidence="5 21" id="KW-0633">Potassium transport</keyword>
<dbReference type="SUPFAM" id="SSF81653">
    <property type="entry name" value="Calcium ATPase, transduction domain A"/>
    <property type="match status" value="1"/>
</dbReference>
<evidence type="ECO:0000256" key="14">
    <source>
        <dbReference type="ARBA" id="ARBA00023053"/>
    </source>
</evidence>
<feature type="transmembrane region" description="Helical" evidence="21">
    <location>
        <begin position="963"/>
        <end position="981"/>
    </location>
</feature>
<proteinExistence type="inferred from homology"/>
<dbReference type="Gene3D" id="1.20.1110.10">
    <property type="entry name" value="Calcium-transporting ATPase, transmembrane domain"/>
    <property type="match status" value="1"/>
</dbReference>
<dbReference type="InterPro" id="IPR004014">
    <property type="entry name" value="ATPase_P-typ_cation-transptr_N"/>
</dbReference>
<comment type="subcellular location">
    <subcellularLocation>
        <location evidence="1 21">Cell membrane</location>
        <topology evidence="1 21">Multi-pass membrane protein</topology>
    </subcellularLocation>
</comment>
<dbReference type="Pfam" id="PF13246">
    <property type="entry name" value="Cation_ATPase"/>
    <property type="match status" value="1"/>
</dbReference>
<evidence type="ECO:0000256" key="5">
    <source>
        <dbReference type="ARBA" id="ARBA00022538"/>
    </source>
</evidence>
<feature type="domain" description="Cation-transporting P-type ATPase N-terminal" evidence="23">
    <location>
        <begin position="29"/>
        <end position="103"/>
    </location>
</feature>
<dbReference type="InterPro" id="IPR001757">
    <property type="entry name" value="P_typ_ATPase"/>
</dbReference>
<reference evidence="24" key="1">
    <citation type="submission" date="2020-11" db="EMBL/GenBank/DDBJ databases">
        <authorList>
            <person name="Tran Van P."/>
        </authorList>
    </citation>
    <scope>NUCLEOTIDE SEQUENCE</scope>
</reference>
<dbReference type="SFLD" id="SFLDF00027">
    <property type="entry name" value="p-type_atpase"/>
    <property type="match status" value="1"/>
</dbReference>
<feature type="transmembrane region" description="Helical" evidence="21">
    <location>
        <begin position="896"/>
        <end position="916"/>
    </location>
</feature>
<feature type="transmembrane region" description="Helical" evidence="21">
    <location>
        <begin position="83"/>
        <end position="104"/>
    </location>
</feature>
<feature type="transmembrane region" description="Helical" evidence="21">
    <location>
        <begin position="278"/>
        <end position="302"/>
    </location>
</feature>
<dbReference type="NCBIfam" id="TIGR01494">
    <property type="entry name" value="ATPase_P-type"/>
    <property type="match status" value="2"/>
</dbReference>
<dbReference type="OrthoDB" id="158672at2759"/>
<keyword evidence="7" id="KW-0740">Sodium/potassium transport</keyword>
<sequence>MRMPWNKSKRQQEEEDSRLEKLKREVEIEEHKLAPNELAKKFDTDITNGLSMSEAEKRLERDGRNVLTPPKETPVILQFLQHLVGGFSLLLWFGAILCFIVYCIDVATSEAPAPDNLYLGLVLTFVVVLTAIVSFYQERKSSNVMKSFKKMVPQNALVIRDGVSRPVLAETLVKGDLIKLKGGDRIPADIRVLVSNGMKVDNSSLTGESEPLLRQPTVSHENPLETQNLAFFSTNCVEGSGTGLVIQTGDRTVIGRIAGLTAGLQRGATPIAKEIMHFVHLITAVAVALGVIFFIISLIIGYSIIDAVVFLIGIIVANVPEGLLLTVTVMLTLTAKRMAAKNCLVKNLEAVETLGSTTTICSDKTGTLTQNQMSVAHLWYNEHIIAADTTEGQEKTKSEVDIPDWRALLNVAALCSKASFIPDQEKIPVMQRSVAGDASEAALLKFCELNLDNLTEYKKKRKKVAEIPFNSSNKYQVSVHHDTVNDYDIVVMKGAPEKILSFCTTFTSKGKDLPIDATFTEFFNKAYLELGGKGERVLGFADKILGTSGHSYTTTPEPNFPLKDLRFTGLFALIDPPRAAVPHAVEMCREAGIKVIMITGDHPITAKAIAHQVGILSPEKTADEISEETGKSWFEIDPKTETNAIALHGNDLKTLSPDDLDRIIGRYSEIVFARTSPQQKLLIVESCQRMGETVAVTGDGVNDSPALKKADIGIAMGIAGSDVSKQAADMILMDDNFASIVTGIEEGRTIFDNLKKSIAYTLTSNIPELMPFLVYVLIGVPLPLGTITILCIDLGTDMVPAISLAYEKAEHDIMKRPPRRRERLVNVRCIAHAYMQKGPWESLTALFTYFLILAENGWLPRDLVGIRNKWSSPVVNDLQDSYGQEWTYRDRLRLELTFQAMYFAAIVVMQWANLIVSKTRRNSIFTQGMGNWVLNFALVFETLLTIFLIYTPHVNEALKMHQARPHLWLVPMPFSLILWIADEIRKWVIRRNPTGIVYRDTYY</sequence>
<keyword evidence="11 21" id="KW-0630">Potassium</keyword>
<keyword evidence="3 21" id="KW-0813">Transport</keyword>
<dbReference type="GO" id="GO:0005524">
    <property type="term" value="F:ATP binding"/>
    <property type="evidence" value="ECO:0007669"/>
    <property type="project" value="UniProtKB-KW"/>
</dbReference>
<evidence type="ECO:0000256" key="1">
    <source>
        <dbReference type="ARBA" id="ARBA00004651"/>
    </source>
</evidence>
<dbReference type="GO" id="GO:0006883">
    <property type="term" value="P:intracellular sodium ion homeostasis"/>
    <property type="evidence" value="ECO:0007669"/>
    <property type="project" value="TreeGrafter"/>
</dbReference>
<dbReference type="Gene3D" id="3.40.1110.10">
    <property type="entry name" value="Calcium-transporting ATPase, cytoplasmic domain N"/>
    <property type="match status" value="1"/>
</dbReference>
<keyword evidence="17" id="KW-0739">Sodium transport</keyword>
<dbReference type="FunFam" id="1.20.1110.10:FF:000095">
    <property type="entry name" value="Sodium/potassium-transporting ATPase subunit alpha-1"/>
    <property type="match status" value="1"/>
</dbReference>
<evidence type="ECO:0000256" key="15">
    <source>
        <dbReference type="ARBA" id="ARBA00023065"/>
    </source>
</evidence>
<dbReference type="FunFam" id="1.20.1110.10:FF:000038">
    <property type="entry name" value="Sodium/potassium-transporting ATPase subunit alpha"/>
    <property type="match status" value="1"/>
</dbReference>
<protein>
    <recommendedName>
        <fullName evidence="21">Sodium/potassium-transporting ATPase subunit alpha</fullName>
    </recommendedName>
</protein>
<dbReference type="SFLD" id="SFLDG00002">
    <property type="entry name" value="C1.7:_P-type_atpase_like"/>
    <property type="match status" value="1"/>
</dbReference>
<dbReference type="PROSITE" id="PS00154">
    <property type="entry name" value="ATPASE_E1_E2"/>
    <property type="match status" value="1"/>
</dbReference>
<dbReference type="Proteomes" id="UP000678499">
    <property type="component" value="Unassembled WGS sequence"/>
</dbReference>
<dbReference type="Gene3D" id="2.70.150.10">
    <property type="entry name" value="Calcium-transporting ATPase, cytoplasmic transduction domain A"/>
    <property type="match status" value="1"/>
</dbReference>
<comment type="catalytic activity">
    <reaction evidence="20">
        <text>K(+)(out) + Na(+)(in) + ATP + H2O = K(+)(in) + Na(+)(out) + ADP + phosphate + H(+)</text>
        <dbReference type="Rhea" id="RHEA:18353"/>
        <dbReference type="ChEBI" id="CHEBI:15377"/>
        <dbReference type="ChEBI" id="CHEBI:15378"/>
        <dbReference type="ChEBI" id="CHEBI:29101"/>
        <dbReference type="ChEBI" id="CHEBI:29103"/>
        <dbReference type="ChEBI" id="CHEBI:30616"/>
        <dbReference type="ChEBI" id="CHEBI:43474"/>
        <dbReference type="ChEBI" id="CHEBI:456216"/>
        <dbReference type="EC" id="7.2.2.13"/>
    </reaction>
</comment>
<dbReference type="GO" id="GO:1902600">
    <property type="term" value="P:proton transmembrane transport"/>
    <property type="evidence" value="ECO:0007669"/>
    <property type="project" value="TreeGrafter"/>
</dbReference>
<evidence type="ECO:0000256" key="17">
    <source>
        <dbReference type="ARBA" id="ARBA00023201"/>
    </source>
</evidence>
<dbReference type="Pfam" id="PF00690">
    <property type="entry name" value="Cation_ATPase_N"/>
    <property type="match status" value="1"/>
</dbReference>
<dbReference type="InterPro" id="IPR018303">
    <property type="entry name" value="ATPase_P-typ_P_site"/>
</dbReference>
<dbReference type="Pfam" id="PF08282">
    <property type="entry name" value="Hydrolase_3"/>
    <property type="match status" value="1"/>
</dbReference>
<dbReference type="InterPro" id="IPR023299">
    <property type="entry name" value="ATPase_P-typ_cyto_dom_N"/>
</dbReference>
<dbReference type="InterPro" id="IPR023298">
    <property type="entry name" value="ATPase_P-typ_TM_dom_sf"/>
</dbReference>
<evidence type="ECO:0000256" key="10">
    <source>
        <dbReference type="ARBA" id="ARBA00022840"/>
    </source>
</evidence>
<dbReference type="PRINTS" id="PR00121">
    <property type="entry name" value="NAKATPASE"/>
</dbReference>
<keyword evidence="14" id="KW-0915">Sodium</keyword>
<dbReference type="GO" id="GO:0016887">
    <property type="term" value="F:ATP hydrolysis activity"/>
    <property type="evidence" value="ECO:0007669"/>
    <property type="project" value="InterPro"/>
</dbReference>
<keyword evidence="21" id="KW-0479">Metal-binding</keyword>
<name>A0A7R9BK02_9CRUS</name>
<keyword evidence="6" id="KW-0597">Phosphoprotein</keyword>
<dbReference type="InterPro" id="IPR008250">
    <property type="entry name" value="ATPase_P-typ_transduc_dom_A_sf"/>
</dbReference>
<dbReference type="InterPro" id="IPR023214">
    <property type="entry name" value="HAD_sf"/>
</dbReference>
<evidence type="ECO:0000256" key="22">
    <source>
        <dbReference type="SAM" id="MobiDB-lite"/>
    </source>
</evidence>
<dbReference type="PANTHER" id="PTHR43294">
    <property type="entry name" value="SODIUM/POTASSIUM-TRANSPORTING ATPASE SUBUNIT ALPHA"/>
    <property type="match status" value="1"/>
</dbReference>
<dbReference type="InterPro" id="IPR059000">
    <property type="entry name" value="ATPase_P-type_domA"/>
</dbReference>
<evidence type="ECO:0000256" key="16">
    <source>
        <dbReference type="ARBA" id="ARBA00023136"/>
    </source>
</evidence>
<evidence type="ECO:0000256" key="8">
    <source>
        <dbReference type="ARBA" id="ARBA00022692"/>
    </source>
</evidence>
<evidence type="ECO:0000259" key="23">
    <source>
        <dbReference type="SMART" id="SM00831"/>
    </source>
</evidence>
<evidence type="ECO:0000256" key="19">
    <source>
        <dbReference type="ARBA" id="ARBA00038795"/>
    </source>
</evidence>
<evidence type="ECO:0000256" key="13">
    <source>
        <dbReference type="ARBA" id="ARBA00022989"/>
    </source>
</evidence>
<evidence type="ECO:0000313" key="24">
    <source>
        <dbReference type="EMBL" id="CAD7275237.1"/>
    </source>
</evidence>
<dbReference type="SUPFAM" id="SSF81665">
    <property type="entry name" value="Calcium ATPase, transmembrane domain M"/>
    <property type="match status" value="1"/>
</dbReference>
<accession>A0A7R9BK02</accession>
<comment type="function">
    <text evidence="18">This is the catalytic component of the active enzyme, which catalyzes the hydrolysis of ATP coupled with the exchange of sodium and potassium ions across the plasma membrane. This action creates the electrochemical gradient of sodium and potassium ions, providing the energy for active transport of various nutrients.</text>
</comment>
<evidence type="ECO:0000313" key="25">
    <source>
        <dbReference type="Proteomes" id="UP000678499"/>
    </source>
</evidence>
<dbReference type="GO" id="GO:0046872">
    <property type="term" value="F:metal ion binding"/>
    <property type="evidence" value="ECO:0007669"/>
    <property type="project" value="UniProtKB-KW"/>
</dbReference>
<keyword evidence="4" id="KW-1003">Cell membrane</keyword>
<dbReference type="SUPFAM" id="SSF81660">
    <property type="entry name" value="Metal cation-transporting ATPase, ATP-binding domain N"/>
    <property type="match status" value="1"/>
</dbReference>
<keyword evidence="10 21" id="KW-0067">ATP-binding</keyword>
<dbReference type="InterPro" id="IPR005775">
    <property type="entry name" value="P-type_ATPase_IIC"/>
</dbReference>
<keyword evidence="8 21" id="KW-0812">Transmembrane</keyword>
<dbReference type="GO" id="GO:0005886">
    <property type="term" value="C:plasma membrane"/>
    <property type="evidence" value="ECO:0007669"/>
    <property type="project" value="UniProtKB-SubCell"/>
</dbReference>
<evidence type="ECO:0000256" key="12">
    <source>
        <dbReference type="ARBA" id="ARBA00022967"/>
    </source>
</evidence>
<feature type="transmembrane region" description="Helical" evidence="21">
    <location>
        <begin position="928"/>
        <end position="951"/>
    </location>
</feature>
<keyword evidence="15 21" id="KW-0406">Ion transport</keyword>
<organism evidence="24">
    <name type="scientific">Notodromas monacha</name>
    <dbReference type="NCBI Taxonomy" id="399045"/>
    <lineage>
        <taxon>Eukaryota</taxon>
        <taxon>Metazoa</taxon>
        <taxon>Ecdysozoa</taxon>
        <taxon>Arthropoda</taxon>
        <taxon>Crustacea</taxon>
        <taxon>Oligostraca</taxon>
        <taxon>Ostracoda</taxon>
        <taxon>Podocopa</taxon>
        <taxon>Podocopida</taxon>
        <taxon>Cypridocopina</taxon>
        <taxon>Cypridoidea</taxon>
        <taxon>Cyprididae</taxon>
        <taxon>Notodromas</taxon>
    </lineage>
</organism>
<evidence type="ECO:0000256" key="2">
    <source>
        <dbReference type="ARBA" id="ARBA00006934"/>
    </source>
</evidence>